<name>A0A815C2J1_9BILA</name>
<proteinExistence type="predicted"/>
<evidence type="ECO:0000313" key="2">
    <source>
        <dbReference type="EMBL" id="CAF1277623.1"/>
    </source>
</evidence>
<dbReference type="EMBL" id="CAJNRF010013470">
    <property type="protein sequence ID" value="CAF2149362.1"/>
    <property type="molecule type" value="Genomic_DNA"/>
</dbReference>
<gene>
    <name evidence="2" type="ORF">CJN711_LOCUS15806</name>
    <name evidence="3" type="ORF">MBJ925_LOCUS6302</name>
    <name evidence="4" type="ORF">WKI299_LOCUS30005</name>
    <name evidence="5" type="ORF">XDN619_LOCUS34186</name>
</gene>
<dbReference type="EMBL" id="CAJNRE010001835">
    <property type="protein sequence ID" value="CAF1959674.1"/>
    <property type="molecule type" value="Genomic_DNA"/>
</dbReference>
<dbReference type="EMBL" id="CAJNOV010007331">
    <property type="protein sequence ID" value="CAF1277623.1"/>
    <property type="molecule type" value="Genomic_DNA"/>
</dbReference>
<dbReference type="SUPFAM" id="SSF52833">
    <property type="entry name" value="Thioredoxin-like"/>
    <property type="match status" value="1"/>
</dbReference>
<evidence type="ECO:0008006" key="7">
    <source>
        <dbReference type="Google" id="ProtNLM"/>
    </source>
</evidence>
<evidence type="ECO:0000313" key="4">
    <source>
        <dbReference type="EMBL" id="CAF2149362.1"/>
    </source>
</evidence>
<dbReference type="Proteomes" id="UP000663856">
    <property type="component" value="Unassembled WGS sequence"/>
</dbReference>
<evidence type="ECO:0000256" key="1">
    <source>
        <dbReference type="SAM" id="MobiDB-lite"/>
    </source>
</evidence>
<dbReference type="Gene3D" id="3.40.30.10">
    <property type="entry name" value="Glutaredoxin"/>
    <property type="match status" value="1"/>
</dbReference>
<evidence type="ECO:0000313" key="5">
    <source>
        <dbReference type="EMBL" id="CAF2228476.1"/>
    </source>
</evidence>
<dbReference type="AlphaFoldDB" id="A0A815C2J1"/>
<reference evidence="2" key="1">
    <citation type="submission" date="2021-02" db="EMBL/GenBank/DDBJ databases">
        <authorList>
            <person name="Nowell W R."/>
        </authorList>
    </citation>
    <scope>NUCLEOTIDE SEQUENCE</scope>
</reference>
<evidence type="ECO:0000313" key="6">
    <source>
        <dbReference type="Proteomes" id="UP000663855"/>
    </source>
</evidence>
<dbReference type="Proteomes" id="UP000663855">
    <property type="component" value="Unassembled WGS sequence"/>
</dbReference>
<dbReference type="Proteomes" id="UP000663824">
    <property type="component" value="Unassembled WGS sequence"/>
</dbReference>
<evidence type="ECO:0000313" key="3">
    <source>
        <dbReference type="EMBL" id="CAF1959674.1"/>
    </source>
</evidence>
<sequence length="145" mass="17007">MAKSTISVRTRWIDAIEFKSINNTDDALAKSQEAPGKLFMILCNKEYAEGDNIETRLKRWRNDYEINHDVRLFKCIIEKMNIGKPEKFNVQRTPTFVFIRDGKEISRIDNLDESNPMKKSDAKHEEESNDEKRVKELLNELCTKP</sequence>
<protein>
    <recommendedName>
        <fullName evidence="7">Thioredoxin domain-containing protein</fullName>
    </recommendedName>
</protein>
<dbReference type="InterPro" id="IPR036249">
    <property type="entry name" value="Thioredoxin-like_sf"/>
</dbReference>
<organism evidence="2 6">
    <name type="scientific">Rotaria magnacalcarata</name>
    <dbReference type="NCBI Taxonomy" id="392030"/>
    <lineage>
        <taxon>Eukaryota</taxon>
        <taxon>Metazoa</taxon>
        <taxon>Spiralia</taxon>
        <taxon>Gnathifera</taxon>
        <taxon>Rotifera</taxon>
        <taxon>Eurotatoria</taxon>
        <taxon>Bdelloidea</taxon>
        <taxon>Philodinida</taxon>
        <taxon>Philodinidae</taxon>
        <taxon>Rotaria</taxon>
    </lineage>
</organism>
<feature type="region of interest" description="Disordered" evidence="1">
    <location>
        <begin position="109"/>
        <end position="133"/>
    </location>
</feature>
<dbReference type="EMBL" id="CAJNRG010017457">
    <property type="protein sequence ID" value="CAF2228476.1"/>
    <property type="molecule type" value="Genomic_DNA"/>
</dbReference>
<dbReference type="Proteomes" id="UP000663887">
    <property type="component" value="Unassembled WGS sequence"/>
</dbReference>
<comment type="caution">
    <text evidence="2">The sequence shown here is derived from an EMBL/GenBank/DDBJ whole genome shotgun (WGS) entry which is preliminary data.</text>
</comment>
<dbReference type="CDD" id="cd02947">
    <property type="entry name" value="TRX_family"/>
    <property type="match status" value="1"/>
</dbReference>
<accession>A0A815C2J1</accession>